<reference evidence="1 2" key="1">
    <citation type="journal article" date="2022" name="bioRxiv">
        <title>The genome of the oomycete Peronosclerospora sorghi, a cosmopolitan pathogen of maize and sorghum, is inflated with dispersed pseudogenes.</title>
        <authorList>
            <person name="Fletcher K."/>
            <person name="Martin F."/>
            <person name="Isakeit T."/>
            <person name="Cavanaugh K."/>
            <person name="Magill C."/>
            <person name="Michelmore R."/>
        </authorList>
    </citation>
    <scope>NUCLEOTIDE SEQUENCE [LARGE SCALE GENOMIC DNA]</scope>
    <source>
        <strain evidence="1">P6</strain>
    </source>
</reference>
<protein>
    <submittedName>
        <fullName evidence="1">Uncharacterized protein</fullName>
    </submittedName>
</protein>
<proteinExistence type="predicted"/>
<organism evidence="1 2">
    <name type="scientific">Peronosclerospora sorghi</name>
    <dbReference type="NCBI Taxonomy" id="230839"/>
    <lineage>
        <taxon>Eukaryota</taxon>
        <taxon>Sar</taxon>
        <taxon>Stramenopiles</taxon>
        <taxon>Oomycota</taxon>
        <taxon>Peronosporomycetes</taxon>
        <taxon>Peronosporales</taxon>
        <taxon>Peronosporaceae</taxon>
        <taxon>Peronosclerospora</taxon>
    </lineage>
</organism>
<dbReference type="EMBL" id="CM047585">
    <property type="protein sequence ID" value="KAI9911033.1"/>
    <property type="molecule type" value="Genomic_DNA"/>
</dbReference>
<dbReference type="Proteomes" id="UP001163321">
    <property type="component" value="Chromosome 6"/>
</dbReference>
<gene>
    <name evidence="1" type="ORF">PsorP6_011025</name>
</gene>
<evidence type="ECO:0000313" key="2">
    <source>
        <dbReference type="Proteomes" id="UP001163321"/>
    </source>
</evidence>
<evidence type="ECO:0000313" key="1">
    <source>
        <dbReference type="EMBL" id="KAI9911033.1"/>
    </source>
</evidence>
<accession>A0ACC0VWY3</accession>
<comment type="caution">
    <text evidence="1">The sequence shown here is derived from an EMBL/GenBank/DDBJ whole genome shotgun (WGS) entry which is preliminary data.</text>
</comment>
<sequence>MYENLYLEEPYQHAVHQCCELLETSRWSVDDNLRAIAHVTSTDLAAHCHVMFWQVFIEGFFYGNLALSAAP</sequence>
<keyword evidence="2" id="KW-1185">Reference proteome</keyword>
<name>A0ACC0VWY3_9STRA</name>